<dbReference type="Gene3D" id="3.40.1190.10">
    <property type="entry name" value="Mur-like, catalytic domain"/>
    <property type="match status" value="1"/>
</dbReference>
<dbReference type="InterPro" id="IPR036565">
    <property type="entry name" value="Mur-like_cat_sf"/>
</dbReference>
<dbReference type="PANTHER" id="PTHR23135:SF7">
    <property type="entry name" value="LIPID II ISOGLUTAMINYL SYNTHASE (GLUTAMINE-HYDROLYZING) SUBUNIT MURT"/>
    <property type="match status" value="1"/>
</dbReference>
<sequence>MNIRRLLAVWSARLIKTACQLTGKQGVTLAGKIALSIYPPILKELAGEVKKDIFVVCGTNGKTTTNNLLASVLEGNGYKVVCNRTGSNMLNGVASAFVLAAGLSGHLKADYACIEIDEASTVRVFPHFRPDYMVLTNLFRDQLDRYGEIDITMDLLSRAMKMAPEMKVLVNGDDSLSTYLALENENPHFTFGIGQQVFQDEDTREIREGRFCKRCGEKMEYNFYHYSQLGDYYCPRCGFNRPKLDFDGTNISLADGIAFDVGDFHVKANYRGFYNVYNILAVYGAASLAGVSLENFNKILGDYTPQFGRNELFQISDTKVMLNLAKNPAGFNQNISAVMTDTAPKDIIILINDNSQDGTDVSWLWDVDFDRLAEANASSITVCGIRCQDMRLRLKYVDIPCSLEPDIEKAITEKIHNGVKNLYVLVNYTGLYTTHNILKRMEGRKS</sequence>
<evidence type="ECO:0000256" key="1">
    <source>
        <dbReference type="ARBA" id="ARBA00004752"/>
    </source>
</evidence>
<dbReference type="Pfam" id="PF08245">
    <property type="entry name" value="Mur_ligase_M"/>
    <property type="match status" value="1"/>
</dbReference>
<reference evidence="5" key="2">
    <citation type="submission" date="2021-04" db="EMBL/GenBank/DDBJ databases">
        <authorList>
            <person name="Gilroy R."/>
        </authorList>
    </citation>
    <scope>NUCLEOTIDE SEQUENCE</scope>
    <source>
        <strain evidence="5">CHK195-9823</strain>
    </source>
</reference>
<accession>A0A9D1PCN0</accession>
<gene>
    <name evidence="2" type="primary">murT</name>
    <name evidence="5" type="ORF">H9747_07250</name>
</gene>
<dbReference type="GO" id="GO:0071555">
    <property type="term" value="P:cell wall organization"/>
    <property type="evidence" value="ECO:0007669"/>
    <property type="project" value="UniProtKB-KW"/>
</dbReference>
<evidence type="ECO:0000313" key="5">
    <source>
        <dbReference type="EMBL" id="HIV38780.1"/>
    </source>
</evidence>
<dbReference type="GO" id="GO:0008360">
    <property type="term" value="P:regulation of cell shape"/>
    <property type="evidence" value="ECO:0007669"/>
    <property type="project" value="UniProtKB-KW"/>
</dbReference>
<proteinExistence type="inferred from homology"/>
<comment type="subunit">
    <text evidence="2">Forms a heterodimer with GatD.</text>
</comment>
<comment type="similarity">
    <text evidence="2">Belongs to the MurCDEF family. MurT subfamily.</text>
</comment>
<keyword evidence="2" id="KW-0862">Zinc</keyword>
<dbReference type="Pfam" id="PF08353">
    <property type="entry name" value="MurT_C"/>
    <property type="match status" value="1"/>
</dbReference>
<comment type="catalytic activity">
    <reaction evidence="2">
        <text>beta-D-GlcNAc-(1-&gt;4)-Mur2Ac(oyl-L-Ala-gamma-D-Glu-L-Lys-D-Ala-D-Ala)-di-trans,octa-cis-undecaprenyl diphosphate + L-glutamine + ATP + H2O = beta-D-GlcNAc-(1-&gt;4)-Mur2Ac(oyl-L-Ala-D-isoglutaminyl-L-Lys-D-Ala-D-Ala)-di-trans,octa-cis-undecaprenyl diphosphate + L-glutamate + ADP + phosphate + H(+)</text>
        <dbReference type="Rhea" id="RHEA:57928"/>
        <dbReference type="ChEBI" id="CHEBI:15377"/>
        <dbReference type="ChEBI" id="CHEBI:15378"/>
        <dbReference type="ChEBI" id="CHEBI:29985"/>
        <dbReference type="ChEBI" id="CHEBI:30616"/>
        <dbReference type="ChEBI" id="CHEBI:43474"/>
        <dbReference type="ChEBI" id="CHEBI:58359"/>
        <dbReference type="ChEBI" id="CHEBI:60033"/>
        <dbReference type="ChEBI" id="CHEBI:62233"/>
        <dbReference type="ChEBI" id="CHEBI:456216"/>
        <dbReference type="EC" id="6.3.5.13"/>
    </reaction>
</comment>
<dbReference type="HAMAP" id="MF_02214">
    <property type="entry name" value="Lipid_II_synth_MurT"/>
    <property type="match status" value="1"/>
</dbReference>
<dbReference type="InterPro" id="IPR043703">
    <property type="entry name" value="Lipid_II_synth_MurT"/>
</dbReference>
<dbReference type="InterPro" id="IPR013221">
    <property type="entry name" value="Mur_ligase_cen"/>
</dbReference>
<feature type="domain" description="Lipid II isoglutaminyl synthase (glutamine-hydrolyzing) subunit MurT C-terminal" evidence="4">
    <location>
        <begin position="324"/>
        <end position="430"/>
    </location>
</feature>
<dbReference type="EC" id="6.3.5.13" evidence="2"/>
<evidence type="ECO:0000313" key="6">
    <source>
        <dbReference type="Proteomes" id="UP000886814"/>
    </source>
</evidence>
<feature type="binding site" evidence="2">
    <location>
        <position position="215"/>
    </location>
    <ligand>
        <name>Zn(2+)</name>
        <dbReference type="ChEBI" id="CHEBI:29105"/>
    </ligand>
</feature>
<comment type="catalytic activity">
    <reaction evidence="2">
        <text>beta-D-GlcNAc-(1-&gt;4)-Mur2Ac(oyl-L-Ala-gamma-D-Glu-L-Lys-D-Ala-D-Ala)-di-trans,octa-cis-undecaprenyl diphosphate + ATP = beta-D-GlcNAc-(1-&gt;4)-Mur2Ac(oyl-L-Ala-gamma-D-O-P-Glu-L-Lys-D-Ala-D-Ala)-di-trans,octa-cis-undecaprenyl diphosphate + ADP</text>
        <dbReference type="Rhea" id="RHEA:59488"/>
        <dbReference type="ChEBI" id="CHEBI:30616"/>
        <dbReference type="ChEBI" id="CHEBI:60033"/>
        <dbReference type="ChEBI" id="CHEBI:143132"/>
        <dbReference type="ChEBI" id="CHEBI:456216"/>
    </reaction>
</comment>
<feature type="binding site" evidence="2">
    <location>
        <position position="237"/>
    </location>
    <ligand>
        <name>Zn(2+)</name>
        <dbReference type="ChEBI" id="CHEBI:29105"/>
    </ligand>
</feature>
<evidence type="ECO:0000259" key="3">
    <source>
        <dbReference type="Pfam" id="PF08245"/>
    </source>
</evidence>
<reference evidence="5" key="1">
    <citation type="journal article" date="2021" name="PeerJ">
        <title>Extensive microbial diversity within the chicken gut microbiome revealed by metagenomics and culture.</title>
        <authorList>
            <person name="Gilroy R."/>
            <person name="Ravi A."/>
            <person name="Getino M."/>
            <person name="Pursley I."/>
            <person name="Horton D.L."/>
            <person name="Alikhan N.F."/>
            <person name="Baker D."/>
            <person name="Gharbi K."/>
            <person name="Hall N."/>
            <person name="Watson M."/>
            <person name="Adriaenssens E.M."/>
            <person name="Foster-Nyarko E."/>
            <person name="Jarju S."/>
            <person name="Secka A."/>
            <person name="Antonio M."/>
            <person name="Oren A."/>
            <person name="Chaudhuri R.R."/>
            <person name="La Ragione R."/>
            <person name="Hildebrand F."/>
            <person name="Pallen M.J."/>
        </authorList>
    </citation>
    <scope>NUCLEOTIDE SEQUENCE</scope>
    <source>
        <strain evidence="5">CHK195-9823</strain>
    </source>
</reference>
<organism evidence="5 6">
    <name type="scientific">Candidatus Blautia stercorigallinarum</name>
    <dbReference type="NCBI Taxonomy" id="2838501"/>
    <lineage>
        <taxon>Bacteria</taxon>
        <taxon>Bacillati</taxon>
        <taxon>Bacillota</taxon>
        <taxon>Clostridia</taxon>
        <taxon>Lachnospirales</taxon>
        <taxon>Lachnospiraceae</taxon>
        <taxon>Blautia</taxon>
    </lineage>
</organism>
<keyword evidence="2" id="KW-0133">Cell shape</keyword>
<feature type="binding site" evidence="2">
    <location>
        <position position="212"/>
    </location>
    <ligand>
        <name>Zn(2+)</name>
        <dbReference type="ChEBI" id="CHEBI:29105"/>
    </ligand>
</feature>
<keyword evidence="2" id="KW-0961">Cell wall biogenesis/degradation</keyword>
<dbReference type="GO" id="GO:0005524">
    <property type="term" value="F:ATP binding"/>
    <property type="evidence" value="ECO:0007669"/>
    <property type="project" value="UniProtKB-UniRule"/>
</dbReference>
<feature type="active site" evidence="2">
    <location>
        <position position="360"/>
    </location>
</feature>
<dbReference type="GO" id="GO:0008270">
    <property type="term" value="F:zinc ion binding"/>
    <property type="evidence" value="ECO:0007669"/>
    <property type="project" value="UniProtKB-UniRule"/>
</dbReference>
<comment type="catalytic activity">
    <reaction evidence="2">
        <text>beta-D-GlcNAc-(1-&gt;4)-Mur2Ac(oyl-L-Ala-gamma-D-O-P-Glu-L-Lys-D-Ala-D-Ala)-di-trans,octa-cis-undecaprenyl diphosphate + NH4(+) = beta-D-GlcNAc-(1-&gt;4)-Mur2Ac(oyl-L-Ala-D-isoglutaminyl-L-Lys-D-Ala-D-Ala)-di-trans,octa-cis-undecaprenyl diphosphate + phosphate + H(+)</text>
        <dbReference type="Rhea" id="RHEA:57932"/>
        <dbReference type="ChEBI" id="CHEBI:15378"/>
        <dbReference type="ChEBI" id="CHEBI:28938"/>
        <dbReference type="ChEBI" id="CHEBI:43474"/>
        <dbReference type="ChEBI" id="CHEBI:62233"/>
        <dbReference type="ChEBI" id="CHEBI:143132"/>
    </reaction>
</comment>
<keyword evidence="2" id="KW-0479">Metal-binding</keyword>
<dbReference type="PANTHER" id="PTHR23135">
    <property type="entry name" value="MUR LIGASE FAMILY MEMBER"/>
    <property type="match status" value="1"/>
</dbReference>
<dbReference type="GO" id="GO:0016881">
    <property type="term" value="F:acid-amino acid ligase activity"/>
    <property type="evidence" value="ECO:0007669"/>
    <property type="project" value="InterPro"/>
</dbReference>
<keyword evidence="2" id="KW-0067">ATP-binding</keyword>
<comment type="caution">
    <text evidence="5">The sequence shown here is derived from an EMBL/GenBank/DDBJ whole genome shotgun (WGS) entry which is preliminary data.</text>
</comment>
<evidence type="ECO:0000256" key="2">
    <source>
        <dbReference type="HAMAP-Rule" id="MF_02214"/>
    </source>
</evidence>
<dbReference type="InterPro" id="IPR013564">
    <property type="entry name" value="MurT_C"/>
</dbReference>
<comment type="function">
    <text evidence="2">The lipid II isoglutaminyl synthase complex catalyzes the formation of alpha-D-isoglutamine in the cell wall lipid II stem peptide. The MurT subunit catalyzes the ATP-dependent amidation of D-glutamate residue of lipid II, converting it to an isoglutamine residue.</text>
</comment>
<protein>
    <recommendedName>
        <fullName evidence="2">Lipid II isoglutaminyl synthase (glutamine-hydrolyzing) subunit MurT</fullName>
        <ecNumber evidence="2">6.3.5.13</ecNumber>
    </recommendedName>
</protein>
<dbReference type="Proteomes" id="UP000886814">
    <property type="component" value="Unassembled WGS sequence"/>
</dbReference>
<dbReference type="GO" id="GO:0009252">
    <property type="term" value="P:peptidoglycan biosynthetic process"/>
    <property type="evidence" value="ECO:0007669"/>
    <property type="project" value="UniProtKB-UniRule"/>
</dbReference>
<dbReference type="AlphaFoldDB" id="A0A9D1PCN0"/>
<feature type="domain" description="Mur ligase central" evidence="3">
    <location>
        <begin position="56"/>
        <end position="285"/>
    </location>
</feature>
<keyword evidence="2" id="KW-0573">Peptidoglycan synthesis</keyword>
<evidence type="ECO:0000259" key="4">
    <source>
        <dbReference type="Pfam" id="PF08353"/>
    </source>
</evidence>
<feature type="binding site" evidence="2">
    <location>
        <position position="234"/>
    </location>
    <ligand>
        <name>Zn(2+)</name>
        <dbReference type="ChEBI" id="CHEBI:29105"/>
    </ligand>
</feature>
<dbReference type="SUPFAM" id="SSF53623">
    <property type="entry name" value="MurD-like peptide ligases, catalytic domain"/>
    <property type="match status" value="1"/>
</dbReference>
<keyword evidence="2" id="KW-0436">Ligase</keyword>
<dbReference type="EMBL" id="DXIQ01000044">
    <property type="protein sequence ID" value="HIV38780.1"/>
    <property type="molecule type" value="Genomic_DNA"/>
</dbReference>
<comment type="pathway">
    <text evidence="1 2">Cell wall biogenesis; peptidoglycan biosynthesis.</text>
</comment>
<dbReference type="GO" id="GO:0140282">
    <property type="term" value="F:carbon-nitrogen ligase activity on lipid II"/>
    <property type="evidence" value="ECO:0007669"/>
    <property type="project" value="UniProtKB-UniRule"/>
</dbReference>
<name>A0A9D1PCN0_9FIRM</name>
<keyword evidence="2" id="KW-0547">Nucleotide-binding</keyword>